<dbReference type="EMBL" id="VUOL01000003">
    <property type="protein sequence ID" value="KAA2231792.1"/>
    <property type="molecule type" value="Genomic_DNA"/>
</dbReference>
<name>A0A5B2UZ81_9PSED</name>
<evidence type="ECO:0000313" key="2">
    <source>
        <dbReference type="EMBL" id="KAA2231792.1"/>
    </source>
</evidence>
<protein>
    <submittedName>
        <fullName evidence="2">Uncharacterized protein</fullName>
    </submittedName>
</protein>
<dbReference type="AlphaFoldDB" id="A0A5B2UZ81"/>
<proteinExistence type="predicted"/>
<dbReference type="Proteomes" id="UP000325296">
    <property type="component" value="Unassembled WGS sequence"/>
</dbReference>
<gene>
    <name evidence="2" type="ORF">F1720_06915</name>
</gene>
<evidence type="ECO:0000313" key="3">
    <source>
        <dbReference type="Proteomes" id="UP000325296"/>
    </source>
</evidence>
<reference evidence="2 3" key="1">
    <citation type="submission" date="2019-09" db="EMBL/GenBank/DDBJ databases">
        <title>Draft genome sequence of Pseudomonas brenneri CCUG 51514(T).</title>
        <authorList>
            <person name="Tunovic T."/>
            <person name="Pineiro-Iglesias B."/>
            <person name="Unosson C."/>
            <person name="Inganas E."/>
            <person name="Ohlen M."/>
            <person name="Cardew S."/>
            <person name="Jensie-Markopoulos S."/>
            <person name="Salva-Serra F."/>
            <person name="Jaen-Luchoro D."/>
            <person name="Svensson-Stadler L."/>
            <person name="Chun J."/>
            <person name="Moore E."/>
        </authorList>
    </citation>
    <scope>NUCLEOTIDE SEQUENCE [LARGE SCALE GENOMIC DNA]</scope>
    <source>
        <strain evidence="2 3">CCUG 51514</strain>
    </source>
</reference>
<accession>A0A5B2UZ81</accession>
<feature type="region of interest" description="Disordered" evidence="1">
    <location>
        <begin position="59"/>
        <end position="82"/>
    </location>
</feature>
<sequence>MEGDLDGHGFPFVGASLLAKNSRAPRLIWFYALSLTFFASKLAPTGERRFEDVIRGRYRRRRSTSSGSARKYHQPGWQQCPC</sequence>
<evidence type="ECO:0000256" key="1">
    <source>
        <dbReference type="SAM" id="MobiDB-lite"/>
    </source>
</evidence>
<organism evidence="2 3">
    <name type="scientific">Pseudomonas brenneri</name>
    <dbReference type="NCBI Taxonomy" id="129817"/>
    <lineage>
        <taxon>Bacteria</taxon>
        <taxon>Pseudomonadati</taxon>
        <taxon>Pseudomonadota</taxon>
        <taxon>Gammaproteobacteria</taxon>
        <taxon>Pseudomonadales</taxon>
        <taxon>Pseudomonadaceae</taxon>
        <taxon>Pseudomonas</taxon>
    </lineage>
</organism>
<comment type="caution">
    <text evidence="2">The sequence shown here is derived from an EMBL/GenBank/DDBJ whole genome shotgun (WGS) entry which is preliminary data.</text>
</comment>